<protein>
    <submittedName>
        <fullName evidence="1">Uncharacterized protein</fullName>
    </submittedName>
</protein>
<gene>
    <name evidence="1" type="ORF">U9M48_023150</name>
</gene>
<keyword evidence="2" id="KW-1185">Reference proteome</keyword>
<evidence type="ECO:0000313" key="1">
    <source>
        <dbReference type="EMBL" id="WVZ75056.1"/>
    </source>
</evidence>
<name>A0AAQ3WVM3_PASNO</name>
<accession>A0AAQ3WVM3</accession>
<proteinExistence type="predicted"/>
<organism evidence="1 2">
    <name type="scientific">Paspalum notatum var. saurae</name>
    <dbReference type="NCBI Taxonomy" id="547442"/>
    <lineage>
        <taxon>Eukaryota</taxon>
        <taxon>Viridiplantae</taxon>
        <taxon>Streptophyta</taxon>
        <taxon>Embryophyta</taxon>
        <taxon>Tracheophyta</taxon>
        <taxon>Spermatophyta</taxon>
        <taxon>Magnoliopsida</taxon>
        <taxon>Liliopsida</taxon>
        <taxon>Poales</taxon>
        <taxon>Poaceae</taxon>
        <taxon>PACMAD clade</taxon>
        <taxon>Panicoideae</taxon>
        <taxon>Andropogonodae</taxon>
        <taxon>Paspaleae</taxon>
        <taxon>Paspalinae</taxon>
        <taxon>Paspalum</taxon>
    </lineage>
</organism>
<dbReference type="Proteomes" id="UP001341281">
    <property type="component" value="Chromosome 05"/>
</dbReference>
<dbReference type="AlphaFoldDB" id="A0AAQ3WVM3"/>
<evidence type="ECO:0000313" key="2">
    <source>
        <dbReference type="Proteomes" id="UP001341281"/>
    </source>
</evidence>
<dbReference type="EMBL" id="CP144749">
    <property type="protein sequence ID" value="WVZ75056.1"/>
    <property type="molecule type" value="Genomic_DNA"/>
</dbReference>
<reference evidence="1 2" key="1">
    <citation type="submission" date="2024-02" db="EMBL/GenBank/DDBJ databases">
        <title>High-quality chromosome-scale genome assembly of Pensacola bahiagrass (Paspalum notatum Flugge var. saurae).</title>
        <authorList>
            <person name="Vega J.M."/>
            <person name="Podio M."/>
            <person name="Orjuela J."/>
            <person name="Siena L.A."/>
            <person name="Pessino S.C."/>
            <person name="Combes M.C."/>
            <person name="Mariac C."/>
            <person name="Albertini E."/>
            <person name="Pupilli F."/>
            <person name="Ortiz J.P.A."/>
            <person name="Leblanc O."/>
        </authorList>
    </citation>
    <scope>NUCLEOTIDE SEQUENCE [LARGE SCALE GENOMIC DNA]</scope>
    <source>
        <strain evidence="1">R1</strain>
        <tissue evidence="1">Leaf</tissue>
    </source>
</reference>
<sequence>MCLSPVVAPLLRSGAPIRSPLHCSAVFNGGWVALSPSSCVDFFFGGSVVNATTDSSGFSVGGAI</sequence>